<dbReference type="AlphaFoldDB" id="A0A915J186"/>
<name>A0A915J186_ROMCU</name>
<reference evidence="2" key="1">
    <citation type="submission" date="2022-11" db="UniProtKB">
        <authorList>
            <consortium name="WormBaseParasite"/>
        </authorList>
    </citation>
    <scope>IDENTIFICATION</scope>
</reference>
<organism evidence="1 2">
    <name type="scientific">Romanomermis culicivorax</name>
    <name type="common">Nematode worm</name>
    <dbReference type="NCBI Taxonomy" id="13658"/>
    <lineage>
        <taxon>Eukaryota</taxon>
        <taxon>Metazoa</taxon>
        <taxon>Ecdysozoa</taxon>
        <taxon>Nematoda</taxon>
        <taxon>Enoplea</taxon>
        <taxon>Dorylaimia</taxon>
        <taxon>Mermithida</taxon>
        <taxon>Mermithoidea</taxon>
        <taxon>Mermithidae</taxon>
        <taxon>Romanomermis</taxon>
    </lineage>
</organism>
<dbReference type="Proteomes" id="UP000887565">
    <property type="component" value="Unplaced"/>
</dbReference>
<evidence type="ECO:0000313" key="2">
    <source>
        <dbReference type="WBParaSite" id="nRc.2.0.1.t19668-RA"/>
    </source>
</evidence>
<evidence type="ECO:0000313" key="1">
    <source>
        <dbReference type="Proteomes" id="UP000887565"/>
    </source>
</evidence>
<proteinExistence type="predicted"/>
<keyword evidence="1" id="KW-1185">Reference proteome</keyword>
<sequence>MIEIPNQYCQCLTGRQGRALTGRFTPARFENVDARRTARTVALVDHRLDDASASVDEPENGAGRYITRMASDYIDTYNKINIENILEQI</sequence>
<protein>
    <submittedName>
        <fullName evidence="2">Uncharacterized protein</fullName>
    </submittedName>
</protein>
<accession>A0A915J186</accession>
<dbReference type="WBParaSite" id="nRc.2.0.1.t19668-RA">
    <property type="protein sequence ID" value="nRc.2.0.1.t19668-RA"/>
    <property type="gene ID" value="nRc.2.0.1.g19668"/>
</dbReference>